<dbReference type="AlphaFoldDB" id="A0A0C3P3L7"/>
<name>A0A0C3P3L7_PISTI</name>
<reference evidence="2" key="2">
    <citation type="submission" date="2015-01" db="EMBL/GenBank/DDBJ databases">
        <title>Evolutionary Origins and Diversification of the Mycorrhizal Mutualists.</title>
        <authorList>
            <consortium name="DOE Joint Genome Institute"/>
            <consortium name="Mycorrhizal Genomics Consortium"/>
            <person name="Kohler A."/>
            <person name="Kuo A."/>
            <person name="Nagy L.G."/>
            <person name="Floudas D."/>
            <person name="Copeland A."/>
            <person name="Barry K.W."/>
            <person name="Cichocki N."/>
            <person name="Veneault-Fourrey C."/>
            <person name="LaButti K."/>
            <person name="Lindquist E.A."/>
            <person name="Lipzen A."/>
            <person name="Lundell T."/>
            <person name="Morin E."/>
            <person name="Murat C."/>
            <person name="Riley R."/>
            <person name="Ohm R."/>
            <person name="Sun H."/>
            <person name="Tunlid A."/>
            <person name="Henrissat B."/>
            <person name="Grigoriev I.V."/>
            <person name="Hibbett D.S."/>
            <person name="Martin F."/>
        </authorList>
    </citation>
    <scope>NUCLEOTIDE SEQUENCE [LARGE SCALE GENOMIC DNA]</scope>
    <source>
        <strain evidence="2">Marx 270</strain>
    </source>
</reference>
<accession>A0A0C3P3L7</accession>
<dbReference type="EMBL" id="KN831983">
    <property type="protein sequence ID" value="KIO02066.1"/>
    <property type="molecule type" value="Genomic_DNA"/>
</dbReference>
<proteinExistence type="predicted"/>
<protein>
    <submittedName>
        <fullName evidence="1">Uncharacterized protein</fullName>
    </submittedName>
</protein>
<keyword evidence="2" id="KW-1185">Reference proteome</keyword>
<reference evidence="1 2" key="1">
    <citation type="submission" date="2014-04" db="EMBL/GenBank/DDBJ databases">
        <authorList>
            <consortium name="DOE Joint Genome Institute"/>
            <person name="Kuo A."/>
            <person name="Kohler A."/>
            <person name="Costa M.D."/>
            <person name="Nagy L.G."/>
            <person name="Floudas D."/>
            <person name="Copeland A."/>
            <person name="Barry K.W."/>
            <person name="Cichocki N."/>
            <person name="Veneault-Fourrey C."/>
            <person name="LaButti K."/>
            <person name="Lindquist E.A."/>
            <person name="Lipzen A."/>
            <person name="Lundell T."/>
            <person name="Morin E."/>
            <person name="Murat C."/>
            <person name="Sun H."/>
            <person name="Tunlid A."/>
            <person name="Henrissat B."/>
            <person name="Grigoriev I.V."/>
            <person name="Hibbett D.S."/>
            <person name="Martin F."/>
            <person name="Nordberg H.P."/>
            <person name="Cantor M.N."/>
            <person name="Hua S.X."/>
        </authorList>
    </citation>
    <scope>NUCLEOTIDE SEQUENCE [LARGE SCALE GENOMIC DNA]</scope>
    <source>
        <strain evidence="1 2">Marx 270</strain>
    </source>
</reference>
<sequence length="76" mass="8673">MGGHILWSIRRVEEIIPSPINHLFPCSFCGHSQLQYVECMIKVKITNCGVEMDTCCPYQVQIKFAYAEKGSKKHPC</sequence>
<dbReference type="InParanoid" id="A0A0C3P3L7"/>
<dbReference type="Proteomes" id="UP000054217">
    <property type="component" value="Unassembled WGS sequence"/>
</dbReference>
<evidence type="ECO:0000313" key="2">
    <source>
        <dbReference type="Proteomes" id="UP000054217"/>
    </source>
</evidence>
<dbReference type="HOGENOM" id="CLU_2655499_0_0_1"/>
<evidence type="ECO:0000313" key="1">
    <source>
        <dbReference type="EMBL" id="KIO02066.1"/>
    </source>
</evidence>
<organism evidence="1 2">
    <name type="scientific">Pisolithus tinctorius Marx 270</name>
    <dbReference type="NCBI Taxonomy" id="870435"/>
    <lineage>
        <taxon>Eukaryota</taxon>
        <taxon>Fungi</taxon>
        <taxon>Dikarya</taxon>
        <taxon>Basidiomycota</taxon>
        <taxon>Agaricomycotina</taxon>
        <taxon>Agaricomycetes</taxon>
        <taxon>Agaricomycetidae</taxon>
        <taxon>Boletales</taxon>
        <taxon>Sclerodermatineae</taxon>
        <taxon>Pisolithaceae</taxon>
        <taxon>Pisolithus</taxon>
    </lineage>
</organism>
<gene>
    <name evidence="1" type="ORF">M404DRAFT_960904</name>
</gene>